<reference evidence="1" key="2">
    <citation type="journal article" date="2015" name="Data Brief">
        <title>Shoot transcriptome of the giant reed, Arundo donax.</title>
        <authorList>
            <person name="Barrero R.A."/>
            <person name="Guerrero F.D."/>
            <person name="Moolhuijzen P."/>
            <person name="Goolsby J.A."/>
            <person name="Tidwell J."/>
            <person name="Bellgard S.E."/>
            <person name="Bellgard M.I."/>
        </authorList>
    </citation>
    <scope>NUCLEOTIDE SEQUENCE</scope>
    <source>
        <tissue evidence="1">Shoot tissue taken approximately 20 cm above the soil surface</tissue>
    </source>
</reference>
<protein>
    <submittedName>
        <fullName evidence="1">Uncharacterized protein</fullName>
    </submittedName>
</protein>
<name>A0A0A9GCI6_ARUDO</name>
<dbReference type="AlphaFoldDB" id="A0A0A9GCI6"/>
<evidence type="ECO:0000313" key="1">
    <source>
        <dbReference type="EMBL" id="JAE22207.1"/>
    </source>
</evidence>
<dbReference type="EMBL" id="GBRH01175689">
    <property type="protein sequence ID" value="JAE22207.1"/>
    <property type="molecule type" value="Transcribed_RNA"/>
</dbReference>
<accession>A0A0A9GCI6</accession>
<reference evidence="1" key="1">
    <citation type="submission" date="2014-09" db="EMBL/GenBank/DDBJ databases">
        <authorList>
            <person name="Magalhaes I.L.F."/>
            <person name="Oliveira U."/>
            <person name="Santos F.R."/>
            <person name="Vidigal T.H.D.A."/>
            <person name="Brescovit A.D."/>
            <person name="Santos A.J."/>
        </authorList>
    </citation>
    <scope>NUCLEOTIDE SEQUENCE</scope>
    <source>
        <tissue evidence="1">Shoot tissue taken approximately 20 cm above the soil surface</tissue>
    </source>
</reference>
<organism evidence="1">
    <name type="scientific">Arundo donax</name>
    <name type="common">Giant reed</name>
    <name type="synonym">Donax arundinaceus</name>
    <dbReference type="NCBI Taxonomy" id="35708"/>
    <lineage>
        <taxon>Eukaryota</taxon>
        <taxon>Viridiplantae</taxon>
        <taxon>Streptophyta</taxon>
        <taxon>Embryophyta</taxon>
        <taxon>Tracheophyta</taxon>
        <taxon>Spermatophyta</taxon>
        <taxon>Magnoliopsida</taxon>
        <taxon>Liliopsida</taxon>
        <taxon>Poales</taxon>
        <taxon>Poaceae</taxon>
        <taxon>PACMAD clade</taxon>
        <taxon>Arundinoideae</taxon>
        <taxon>Arundineae</taxon>
        <taxon>Arundo</taxon>
    </lineage>
</organism>
<proteinExistence type="predicted"/>
<sequence length="47" mass="5069">MSQTSSSSISGLRSWICDSDTVMCSAMLCHLCWTAECCCSLLVCCVL</sequence>